<organism evidence="1 2">
    <name type="scientific">Stenotrophomonas indicatrix</name>
    <dbReference type="NCBI Taxonomy" id="2045451"/>
    <lineage>
        <taxon>Bacteria</taxon>
        <taxon>Pseudomonadati</taxon>
        <taxon>Pseudomonadota</taxon>
        <taxon>Gammaproteobacteria</taxon>
        <taxon>Lysobacterales</taxon>
        <taxon>Lysobacteraceae</taxon>
        <taxon>Stenotrophomonas</taxon>
    </lineage>
</organism>
<dbReference type="EMBL" id="FWEU01000002">
    <property type="protein sequence ID" value="SLM23909.1"/>
    <property type="molecule type" value="Genomic_DNA"/>
</dbReference>
<evidence type="ECO:0000313" key="1">
    <source>
        <dbReference type="EMBL" id="SLM23909.1"/>
    </source>
</evidence>
<reference evidence="2" key="1">
    <citation type="submission" date="2016-10" db="EMBL/GenBank/DDBJ databases">
        <authorList>
            <person name="Varghese N."/>
            <person name="Submissions S."/>
        </authorList>
    </citation>
    <scope>NUCLEOTIDE SEQUENCE [LARGE SCALE GENOMIC DNA]</scope>
    <source>
        <strain evidence="2">92MFCol6.1</strain>
    </source>
</reference>
<name>A0A1W1GX21_9GAMM</name>
<evidence type="ECO:0000313" key="2">
    <source>
        <dbReference type="Proteomes" id="UP000191133"/>
    </source>
</evidence>
<gene>
    <name evidence="1" type="ORF">SAMN04488690_1616</name>
</gene>
<dbReference type="Proteomes" id="UP000191133">
    <property type="component" value="Unassembled WGS sequence"/>
</dbReference>
<dbReference type="AlphaFoldDB" id="A0A1W1GX21"/>
<sequence length="272" mass="31821">MRLLCGTCKVTNTETEKTTEVKTNFLKSPTWENSEVNLNFLDEYQEGFTSSEYNSHLKKASDHNRGFYRDLLDEIIVACCAAENEQEIISFLHTYRAYERIAYAFPMIYAYKSRDYLGSFNDLKVWMADTKTDGSAGELAFFKRYLETVYDEDQLKVTTDLRFQGSEETRSRQFSLIRNQILKWQNGFSTEATVENQVLSVPFKELHTLLLTVRNRYFHQMSGRTDNIKQRSIIDPETFFKVLARPMLSYVATLFHDILVRDMDQTAQDLDI</sequence>
<accession>A0A1W1GX21</accession>
<proteinExistence type="predicted"/>
<protein>
    <submittedName>
        <fullName evidence="1">Uncharacterized protein</fullName>
    </submittedName>
</protein>